<comment type="caution">
    <text evidence="2">The sequence shown here is derived from an EMBL/GenBank/DDBJ whole genome shotgun (WGS) entry which is preliminary data.</text>
</comment>
<protein>
    <submittedName>
        <fullName evidence="2">Uncharacterized protein</fullName>
    </submittedName>
</protein>
<evidence type="ECO:0000313" key="2">
    <source>
        <dbReference type="EMBL" id="EMN90424.1"/>
    </source>
</evidence>
<keyword evidence="3" id="KW-1185">Reference proteome</keyword>
<reference evidence="2 3" key="1">
    <citation type="submission" date="2013-01" db="EMBL/GenBank/DDBJ databases">
        <authorList>
            <person name="Harkins D.M."/>
            <person name="Durkin A.S."/>
            <person name="Brinkac L.M."/>
            <person name="Haft D.H."/>
            <person name="Selengut J.D."/>
            <person name="Sanka R."/>
            <person name="DePew J."/>
            <person name="Purushe J."/>
            <person name="Chanthongthip A."/>
            <person name="Lattana O."/>
            <person name="Phetsouvanh R."/>
            <person name="Newton P.N."/>
            <person name="Vinetz J.M."/>
            <person name="Sutton G.G."/>
            <person name="Nierman W.C."/>
            <person name="Fouts D.E."/>
        </authorList>
    </citation>
    <scope>NUCLEOTIDE SEQUENCE [LARGE SCALE GENOMIC DNA]</scope>
    <source>
        <strain evidence="2 3">UI 13098</strain>
    </source>
</reference>
<dbReference type="Proteomes" id="UP000012118">
    <property type="component" value="Unassembled WGS sequence"/>
</dbReference>
<dbReference type="AlphaFoldDB" id="M6Q572"/>
<evidence type="ECO:0000256" key="1">
    <source>
        <dbReference type="SAM" id="Phobius"/>
    </source>
</evidence>
<feature type="transmembrane region" description="Helical" evidence="1">
    <location>
        <begin position="12"/>
        <end position="34"/>
    </location>
</feature>
<dbReference type="EMBL" id="AHNU02000041">
    <property type="protein sequence ID" value="EMN90424.1"/>
    <property type="molecule type" value="Genomic_DNA"/>
</dbReference>
<keyword evidence="1" id="KW-0812">Transmembrane</keyword>
<proteinExistence type="predicted"/>
<sequence>MFNQLSKEFNKQTGIGIVIGIGAVAASYLGQNFVPESLDTKKKVRPIAIPILVALASALLIKNKVYKPYAIFGAALMLLFGIIKLLDEEKSSDKKILSKIFGITLAGDRQEIQFNSPEEARAFLAAASQMHGNEYQDVTLLSGGEVESRFESLNGEEHEVSGTTEEIFGDDDLFGDDLSGDDLFGDSEHEYSLAGMA</sequence>
<feature type="transmembrane region" description="Helical" evidence="1">
    <location>
        <begin position="69"/>
        <end position="86"/>
    </location>
</feature>
<evidence type="ECO:0000313" key="3">
    <source>
        <dbReference type="Proteomes" id="UP000012118"/>
    </source>
</evidence>
<accession>M6Q572</accession>
<organism evidence="2 3">
    <name type="scientific">Leptospira weilii str. UI 13098</name>
    <dbReference type="NCBI Taxonomy" id="1088542"/>
    <lineage>
        <taxon>Bacteria</taxon>
        <taxon>Pseudomonadati</taxon>
        <taxon>Spirochaetota</taxon>
        <taxon>Spirochaetia</taxon>
        <taxon>Leptospirales</taxon>
        <taxon>Leptospiraceae</taxon>
        <taxon>Leptospira</taxon>
    </lineage>
</organism>
<keyword evidence="1" id="KW-0472">Membrane</keyword>
<name>M6Q572_9LEPT</name>
<keyword evidence="1" id="KW-1133">Transmembrane helix</keyword>
<gene>
    <name evidence="2" type="ORF">LEP1GSC108_2807</name>
</gene>
<dbReference type="RefSeq" id="WP_004503217.1">
    <property type="nucleotide sequence ID" value="NZ_AHNU02000041.1"/>
</dbReference>